<accession>A0A378XWX9</accession>
<gene>
    <name evidence="2" type="ORF">NCTC10343_01649</name>
</gene>
<dbReference type="SMART" id="SM00635">
    <property type="entry name" value="BID_2"/>
    <property type="match status" value="1"/>
</dbReference>
<dbReference type="AlphaFoldDB" id="A0A378XWX9"/>
<proteinExistence type="predicted"/>
<dbReference type="InterPro" id="IPR003343">
    <property type="entry name" value="Big_2"/>
</dbReference>
<sequence>MKDTYYSGYETNEFDDYAVSGFSELLDNSPEAYEVMINNQKVKSIIQQTTKDNVLKIIGIIGSFHAGDIVSYKGHDYLINLLPQDNRMYQSSKMEMCNIYLKWLDETGNIVSYPSVVYFNTRSSFGIEEGKIMNLVDGRRQTVLPKNEDTVKIRRDQRFIIGGDLFKVNDVDFVSDEGLVNLSFKSDTYNSTTDNLELGIADYYGKVVDYKVDILNRDVTAFKVDETLQLNVKVTNRDVPIQAVVTYYSSDESIVTIDENGMITAIAKGSCVVRAEYKDVSDSIQLNVIEDVVNNYSAEITGDDFIKYNMIKTFTGIFRNNGTQQVDKSRFWITGLDGEVTTLATITEQNDTENTCKIKASNKKGYVLLHVENSSGLSQISKKIEIKSLL</sequence>
<evidence type="ECO:0000259" key="1">
    <source>
        <dbReference type="SMART" id="SM00635"/>
    </source>
</evidence>
<dbReference type="EMBL" id="UGSC01000001">
    <property type="protein sequence ID" value="SUA68372.1"/>
    <property type="molecule type" value="Genomic_DNA"/>
</dbReference>
<protein>
    <submittedName>
        <fullName evidence="2">Ig domain-containing protein</fullName>
    </submittedName>
</protein>
<dbReference type="Gene3D" id="2.60.40.1080">
    <property type="match status" value="1"/>
</dbReference>
<dbReference type="InterPro" id="IPR008964">
    <property type="entry name" value="Invasin/intimin_cell_adhesion"/>
</dbReference>
<evidence type="ECO:0000313" key="2">
    <source>
        <dbReference type="EMBL" id="SUA68372.1"/>
    </source>
</evidence>
<name>A0A378XWX9_PAEPO</name>
<reference evidence="2 3" key="1">
    <citation type="submission" date="2018-06" db="EMBL/GenBank/DDBJ databases">
        <authorList>
            <consortium name="Pathogen Informatics"/>
            <person name="Doyle S."/>
        </authorList>
    </citation>
    <scope>NUCLEOTIDE SEQUENCE [LARGE SCALE GENOMIC DNA]</scope>
    <source>
        <strain evidence="2 3">NCTC10343</strain>
    </source>
</reference>
<feature type="domain" description="BIG2" evidence="1">
    <location>
        <begin position="209"/>
        <end position="287"/>
    </location>
</feature>
<dbReference type="RefSeq" id="WP_019686732.1">
    <property type="nucleotide sequence ID" value="NZ_CP036496.1"/>
</dbReference>
<dbReference type="Pfam" id="PF02368">
    <property type="entry name" value="Big_2"/>
    <property type="match status" value="1"/>
</dbReference>
<dbReference type="Proteomes" id="UP000254400">
    <property type="component" value="Unassembled WGS sequence"/>
</dbReference>
<dbReference type="SUPFAM" id="SSF49373">
    <property type="entry name" value="Invasin/intimin cell-adhesion fragments"/>
    <property type="match status" value="1"/>
</dbReference>
<dbReference type="GeneID" id="93350432"/>
<organism evidence="2 3">
    <name type="scientific">Paenibacillus polymyxa</name>
    <name type="common">Bacillus polymyxa</name>
    <dbReference type="NCBI Taxonomy" id="1406"/>
    <lineage>
        <taxon>Bacteria</taxon>
        <taxon>Bacillati</taxon>
        <taxon>Bacillota</taxon>
        <taxon>Bacilli</taxon>
        <taxon>Bacillales</taxon>
        <taxon>Paenibacillaceae</taxon>
        <taxon>Paenibacillus</taxon>
    </lineage>
</organism>
<evidence type="ECO:0000313" key="3">
    <source>
        <dbReference type="Proteomes" id="UP000254400"/>
    </source>
</evidence>